<comment type="caution">
    <text evidence="4">The sequence shown here is derived from an EMBL/GenBank/DDBJ whole genome shotgun (WGS) entry which is preliminary data.</text>
</comment>
<gene>
    <name evidence="4" type="ORF">CDO51_08705</name>
</gene>
<name>A0A226BWP0_9FIRM</name>
<dbReference type="PANTHER" id="PTHR37300:SF1">
    <property type="entry name" value="UPF0291 PROTEIN YNZC"/>
    <property type="match status" value="1"/>
</dbReference>
<dbReference type="Pfam" id="PF05979">
    <property type="entry name" value="DUF896"/>
    <property type="match status" value="1"/>
</dbReference>
<dbReference type="HAMAP" id="MF_01103">
    <property type="entry name" value="UPF0291"/>
    <property type="match status" value="1"/>
</dbReference>
<dbReference type="OrthoDB" id="390105at2"/>
<dbReference type="Gene3D" id="1.10.287.540">
    <property type="entry name" value="Helix hairpin bin"/>
    <property type="match status" value="1"/>
</dbReference>
<dbReference type="GO" id="GO:0005737">
    <property type="term" value="C:cytoplasm"/>
    <property type="evidence" value="ECO:0007669"/>
    <property type="project" value="UniProtKB-SubCell"/>
</dbReference>
<dbReference type="AlphaFoldDB" id="A0A226BWP0"/>
<dbReference type="InterPro" id="IPR009242">
    <property type="entry name" value="DUF896"/>
</dbReference>
<evidence type="ECO:0000313" key="5">
    <source>
        <dbReference type="Proteomes" id="UP000214588"/>
    </source>
</evidence>
<reference evidence="4 5" key="1">
    <citation type="submission" date="2017-06" db="EMBL/GenBank/DDBJ databases">
        <title>Draft Genome Sequence of Natranaerobius trueperi halophilic, alkalithermophilic bacteria from soda lakes.</title>
        <authorList>
            <person name="Zhao B."/>
        </authorList>
    </citation>
    <scope>NUCLEOTIDE SEQUENCE [LARGE SCALE GENOMIC DNA]</scope>
    <source>
        <strain evidence="4 5">DSM 18760</strain>
    </source>
</reference>
<dbReference type="Proteomes" id="UP000214588">
    <property type="component" value="Unassembled WGS sequence"/>
</dbReference>
<protein>
    <recommendedName>
        <fullName evidence="2">UPF0291 protein CDO51_08705</fullName>
    </recommendedName>
</protein>
<evidence type="ECO:0000256" key="3">
    <source>
        <dbReference type="SAM" id="MobiDB-lite"/>
    </source>
</evidence>
<keyword evidence="5" id="KW-1185">Reference proteome</keyword>
<sequence length="72" mass="8334">MISKELVERINTLANKKKEKGLTKEEQEEQTKLRKEYLKAVRQQVINQMGGPPPKDNSHKEDCGCNKNKKHS</sequence>
<dbReference type="EMBL" id="NIQC01000018">
    <property type="protein sequence ID" value="OWZ83458.1"/>
    <property type="molecule type" value="Genomic_DNA"/>
</dbReference>
<dbReference type="SUPFAM" id="SSF158221">
    <property type="entry name" value="YnzC-like"/>
    <property type="match status" value="1"/>
</dbReference>
<evidence type="ECO:0000313" key="4">
    <source>
        <dbReference type="EMBL" id="OWZ83458.1"/>
    </source>
</evidence>
<comment type="subcellular location">
    <subcellularLocation>
        <location evidence="2">Cytoplasm</location>
    </subcellularLocation>
</comment>
<evidence type="ECO:0000256" key="1">
    <source>
        <dbReference type="ARBA" id="ARBA00022490"/>
    </source>
</evidence>
<proteinExistence type="inferred from homology"/>
<comment type="similarity">
    <text evidence="2">Belongs to the UPF0291 family.</text>
</comment>
<keyword evidence="1 2" id="KW-0963">Cytoplasm</keyword>
<dbReference type="RefSeq" id="WP_089023887.1">
    <property type="nucleotide sequence ID" value="NZ_NIQC01000018.1"/>
</dbReference>
<feature type="region of interest" description="Disordered" evidence="3">
    <location>
        <begin position="46"/>
        <end position="72"/>
    </location>
</feature>
<dbReference type="PANTHER" id="PTHR37300">
    <property type="entry name" value="UPF0291 PROTEIN CBO2609/CLC_2481"/>
    <property type="match status" value="1"/>
</dbReference>
<organism evidence="4 5">
    <name type="scientific">Natranaerobius trueperi</name>
    <dbReference type="NCBI Taxonomy" id="759412"/>
    <lineage>
        <taxon>Bacteria</taxon>
        <taxon>Bacillati</taxon>
        <taxon>Bacillota</taxon>
        <taxon>Clostridia</taxon>
        <taxon>Natranaerobiales</taxon>
        <taxon>Natranaerobiaceae</taxon>
        <taxon>Natranaerobius</taxon>
    </lineage>
</organism>
<evidence type="ECO:0000256" key="2">
    <source>
        <dbReference type="HAMAP-Rule" id="MF_01103"/>
    </source>
</evidence>
<accession>A0A226BWP0</accession>